<organism evidence="1 2">
    <name type="scientific">Entomophthora muscae</name>
    <dbReference type="NCBI Taxonomy" id="34485"/>
    <lineage>
        <taxon>Eukaryota</taxon>
        <taxon>Fungi</taxon>
        <taxon>Fungi incertae sedis</taxon>
        <taxon>Zoopagomycota</taxon>
        <taxon>Entomophthoromycotina</taxon>
        <taxon>Entomophthoromycetes</taxon>
        <taxon>Entomophthorales</taxon>
        <taxon>Entomophthoraceae</taxon>
        <taxon>Entomophthora</taxon>
    </lineage>
</organism>
<reference evidence="1" key="1">
    <citation type="submission" date="2022-04" db="EMBL/GenBank/DDBJ databases">
        <title>Genome of the entomopathogenic fungus Entomophthora muscae.</title>
        <authorList>
            <person name="Elya C."/>
            <person name="Lovett B.R."/>
            <person name="Lee E."/>
            <person name="Macias A.M."/>
            <person name="Hajek A.E."/>
            <person name="De Bivort B.L."/>
            <person name="Kasson M.T."/>
            <person name="De Fine Licht H.H."/>
            <person name="Stajich J.E."/>
        </authorList>
    </citation>
    <scope>NUCLEOTIDE SEQUENCE</scope>
    <source>
        <strain evidence="1">Berkeley</strain>
    </source>
</reference>
<protein>
    <submittedName>
        <fullName evidence="1">Uncharacterized protein</fullName>
    </submittedName>
</protein>
<evidence type="ECO:0000313" key="1">
    <source>
        <dbReference type="EMBL" id="KAJ9059513.1"/>
    </source>
</evidence>
<gene>
    <name evidence="1" type="ORF">DSO57_1001584</name>
</gene>
<comment type="caution">
    <text evidence="1">The sequence shown here is derived from an EMBL/GenBank/DDBJ whole genome shotgun (WGS) entry which is preliminary data.</text>
</comment>
<dbReference type="Proteomes" id="UP001165960">
    <property type="component" value="Unassembled WGS sequence"/>
</dbReference>
<name>A0ACC2SB34_9FUNG</name>
<proteinExistence type="predicted"/>
<dbReference type="EMBL" id="QTSX02005683">
    <property type="protein sequence ID" value="KAJ9059513.1"/>
    <property type="molecule type" value="Genomic_DNA"/>
</dbReference>
<sequence>MVFTSIIFNSASSQDSSSQASFNGGKVQGVEASVYTQAFEVGNKEATLYLPPTLMALTCSVVTTLNCPPTTTDQRRGQ</sequence>
<accession>A0ACC2SB34</accession>
<evidence type="ECO:0000313" key="2">
    <source>
        <dbReference type="Proteomes" id="UP001165960"/>
    </source>
</evidence>
<keyword evidence="2" id="KW-1185">Reference proteome</keyword>